<evidence type="ECO:0000256" key="1">
    <source>
        <dbReference type="SAM" id="MobiDB-lite"/>
    </source>
</evidence>
<gene>
    <name evidence="2" type="ORF">BDK51DRAFT_37726</name>
</gene>
<name>A0A4V1ISK5_9FUNG</name>
<dbReference type="AlphaFoldDB" id="A0A4V1ISK5"/>
<dbReference type="EMBL" id="KZ994086">
    <property type="protein sequence ID" value="RKO93877.1"/>
    <property type="molecule type" value="Genomic_DNA"/>
</dbReference>
<sequence length="345" mass="37014">MPANVEELEVDKVLPINTPPAMPTPPENTAEPVDVEEDAVVDVTDRFPEAVIAACDEMPATDKEPPINAAPAIPTPPENTAELVVAVTDSMPEAIINARVDEPVIKRAPVTDTEPPTNVAPEIPTPPANTAEPVDLDVETVVDVTFILPDAVIDACVEVPATFRAPFKYVDPEIPTPPENTPEPVVAEVEAVVDDPPTYVDPEIPIPQENTAHPVEEEEPVVIVIESTPDAVIVAKVDVPATDRFELTEAFAPTFRLEPMNQDLPTPRPPAKIIDHVSVDVASVVPEHDNAPPRNIDPLTPIPPENTADPVDGEKDAVVLLIESIPLTAVDIRDKLPATDKLPPR</sequence>
<feature type="compositionally biased region" description="Pro residues" evidence="1">
    <location>
        <begin position="17"/>
        <end position="26"/>
    </location>
</feature>
<feature type="region of interest" description="Disordered" evidence="1">
    <location>
        <begin position="286"/>
        <end position="307"/>
    </location>
</feature>
<organism evidence="2 3">
    <name type="scientific">Blyttiomyces helicus</name>
    <dbReference type="NCBI Taxonomy" id="388810"/>
    <lineage>
        <taxon>Eukaryota</taxon>
        <taxon>Fungi</taxon>
        <taxon>Fungi incertae sedis</taxon>
        <taxon>Chytridiomycota</taxon>
        <taxon>Chytridiomycota incertae sedis</taxon>
        <taxon>Chytridiomycetes</taxon>
        <taxon>Chytridiomycetes incertae sedis</taxon>
        <taxon>Blyttiomyces</taxon>
    </lineage>
</organism>
<feature type="region of interest" description="Disordered" evidence="1">
    <location>
        <begin position="1"/>
        <end position="33"/>
    </location>
</feature>
<evidence type="ECO:0000313" key="2">
    <source>
        <dbReference type="EMBL" id="RKO93877.1"/>
    </source>
</evidence>
<reference evidence="3" key="1">
    <citation type="journal article" date="2018" name="Nat. Microbiol.">
        <title>Leveraging single-cell genomics to expand the fungal tree of life.</title>
        <authorList>
            <person name="Ahrendt S.R."/>
            <person name="Quandt C.A."/>
            <person name="Ciobanu D."/>
            <person name="Clum A."/>
            <person name="Salamov A."/>
            <person name="Andreopoulos B."/>
            <person name="Cheng J.F."/>
            <person name="Woyke T."/>
            <person name="Pelin A."/>
            <person name="Henrissat B."/>
            <person name="Reynolds N.K."/>
            <person name="Benny G.L."/>
            <person name="Smith M.E."/>
            <person name="James T.Y."/>
            <person name="Grigoriev I.V."/>
        </authorList>
    </citation>
    <scope>NUCLEOTIDE SEQUENCE [LARGE SCALE GENOMIC DNA]</scope>
</reference>
<feature type="region of interest" description="Disordered" evidence="1">
    <location>
        <begin position="109"/>
        <end position="132"/>
    </location>
</feature>
<dbReference type="Proteomes" id="UP000269721">
    <property type="component" value="Unassembled WGS sequence"/>
</dbReference>
<protein>
    <submittedName>
        <fullName evidence="2">Uncharacterized protein</fullName>
    </submittedName>
</protein>
<accession>A0A4V1ISK5</accession>
<proteinExistence type="predicted"/>
<keyword evidence="3" id="KW-1185">Reference proteome</keyword>
<evidence type="ECO:0000313" key="3">
    <source>
        <dbReference type="Proteomes" id="UP000269721"/>
    </source>
</evidence>